<protein>
    <submittedName>
        <fullName evidence="2">FHA domain-containing protein</fullName>
    </submittedName>
</protein>
<evidence type="ECO:0000313" key="3">
    <source>
        <dbReference type="Proteomes" id="UP000830835"/>
    </source>
</evidence>
<dbReference type="SUPFAM" id="SSF49879">
    <property type="entry name" value="SMAD/FHA domain"/>
    <property type="match status" value="1"/>
</dbReference>
<reference evidence="2" key="1">
    <citation type="submission" date="2021-02" db="EMBL/GenBank/DDBJ databases">
        <title>The CRISPR/cas machinery reduction and long-range gene transfer in the hot spring cyanobacterium Synechococcus.</title>
        <authorList>
            <person name="Dvorak P."/>
            <person name="Jahodarova E."/>
            <person name="Hasler P."/>
            <person name="Poulickova A."/>
        </authorList>
    </citation>
    <scope>NUCLEOTIDE SEQUENCE</scope>
    <source>
        <strain evidence="2">Rupite</strain>
    </source>
</reference>
<organism evidence="2 3">
    <name type="scientific">Thermostichus vulcanus str. 'Rupite'</name>
    <dbReference type="NCBI Taxonomy" id="2813851"/>
    <lineage>
        <taxon>Bacteria</taxon>
        <taxon>Bacillati</taxon>
        <taxon>Cyanobacteriota</taxon>
        <taxon>Cyanophyceae</taxon>
        <taxon>Thermostichales</taxon>
        <taxon>Thermostichaceae</taxon>
        <taxon>Thermostichus</taxon>
    </lineage>
</organism>
<feature type="domain" description="FHA" evidence="1">
    <location>
        <begin position="36"/>
        <end position="95"/>
    </location>
</feature>
<dbReference type="SMART" id="SM00240">
    <property type="entry name" value="FHA"/>
    <property type="match status" value="1"/>
</dbReference>
<dbReference type="PROSITE" id="PS50006">
    <property type="entry name" value="FHA_DOMAIN"/>
    <property type="match status" value="1"/>
</dbReference>
<dbReference type="Gene3D" id="2.60.200.20">
    <property type="match status" value="1"/>
</dbReference>
<keyword evidence="3" id="KW-1185">Reference proteome</keyword>
<evidence type="ECO:0000259" key="1">
    <source>
        <dbReference type="PROSITE" id="PS50006"/>
    </source>
</evidence>
<evidence type="ECO:0000313" key="2">
    <source>
        <dbReference type="EMBL" id="MCJ2542720.1"/>
    </source>
</evidence>
<comment type="caution">
    <text evidence="2">The sequence shown here is derived from an EMBL/GenBank/DDBJ whole genome shotgun (WGS) entry which is preliminary data.</text>
</comment>
<dbReference type="EMBL" id="JAFIRA010000014">
    <property type="protein sequence ID" value="MCJ2542720.1"/>
    <property type="molecule type" value="Genomic_DNA"/>
</dbReference>
<dbReference type="Pfam" id="PF00498">
    <property type="entry name" value="FHA"/>
    <property type="match status" value="1"/>
</dbReference>
<accession>A0ABT0CAB3</accession>
<sequence>MATDTDSSSSALRTWHVLVIDDDQGRRAVALNAATYSIGRDPNSAIVVHSSAISRQHALLLRLPQKTGQYAYRLLDGNIEGKRSTNGISVNGKKCFSWDLKDGDQILLGDQVPIQYCIRQLSEEDFQQYLQSASFRSVKAEVVDRRSTTMQKFDPPVTQVILPKEETTENIKEAMPRRRNALWLLIQTVWRRLRQDKR</sequence>
<dbReference type="InterPro" id="IPR000253">
    <property type="entry name" value="FHA_dom"/>
</dbReference>
<dbReference type="RefSeq" id="WP_244350000.1">
    <property type="nucleotide sequence ID" value="NZ_JAFIRA010000014.1"/>
</dbReference>
<gene>
    <name evidence="2" type="ORF">JX360_07330</name>
</gene>
<dbReference type="Proteomes" id="UP000830835">
    <property type="component" value="Unassembled WGS sequence"/>
</dbReference>
<name>A0ABT0CAB3_THEVL</name>
<dbReference type="InterPro" id="IPR008984">
    <property type="entry name" value="SMAD_FHA_dom_sf"/>
</dbReference>
<proteinExistence type="predicted"/>